<dbReference type="Gene3D" id="1.10.10.10">
    <property type="entry name" value="Winged helix-like DNA-binding domain superfamily/Winged helix DNA-binding domain"/>
    <property type="match status" value="1"/>
</dbReference>
<dbReference type="STRING" id="1137284.GCA_001418205_01223"/>
<dbReference type="InterPro" id="IPR036390">
    <property type="entry name" value="WH_DNA-bd_sf"/>
</dbReference>
<keyword evidence="7" id="KW-1185">Reference proteome</keyword>
<evidence type="ECO:0000256" key="1">
    <source>
        <dbReference type="ARBA" id="ARBA00009437"/>
    </source>
</evidence>
<dbReference type="SUPFAM" id="SSF53850">
    <property type="entry name" value="Periplasmic binding protein-like II"/>
    <property type="match status" value="1"/>
</dbReference>
<dbReference type="Proteomes" id="UP000182769">
    <property type="component" value="Unassembled WGS sequence"/>
</dbReference>
<keyword evidence="2" id="KW-0805">Transcription regulation</keyword>
<proteinExistence type="inferred from homology"/>
<evidence type="ECO:0000256" key="2">
    <source>
        <dbReference type="ARBA" id="ARBA00023015"/>
    </source>
</evidence>
<organism evidence="6 7">
    <name type="scientific">Marinomonas fungiae</name>
    <dbReference type="NCBI Taxonomy" id="1137284"/>
    <lineage>
        <taxon>Bacteria</taxon>
        <taxon>Pseudomonadati</taxon>
        <taxon>Pseudomonadota</taxon>
        <taxon>Gammaproteobacteria</taxon>
        <taxon>Oceanospirillales</taxon>
        <taxon>Oceanospirillaceae</taxon>
        <taxon>Marinomonas</taxon>
    </lineage>
</organism>
<dbReference type="InterPro" id="IPR036388">
    <property type="entry name" value="WH-like_DNA-bd_sf"/>
</dbReference>
<dbReference type="InterPro" id="IPR000847">
    <property type="entry name" value="LysR_HTH_N"/>
</dbReference>
<dbReference type="RefSeq" id="WP_055462332.1">
    <property type="nucleotide sequence ID" value="NZ_CYHG01000003.1"/>
</dbReference>
<dbReference type="PROSITE" id="PS50931">
    <property type="entry name" value="HTH_LYSR"/>
    <property type="match status" value="1"/>
</dbReference>
<name>A0A0K6IJU1_9GAMM</name>
<evidence type="ECO:0000256" key="3">
    <source>
        <dbReference type="ARBA" id="ARBA00023125"/>
    </source>
</evidence>
<dbReference type="Pfam" id="PF00126">
    <property type="entry name" value="HTH_1"/>
    <property type="match status" value="1"/>
</dbReference>
<sequence>MNPNHLKQLAIIIKQGSISAAAEQLFITQPTLTRSIQQLEQKVGAPLLKRTRYGVVATEIGERLGQLGEKILAEAEQGNEIIRQWHSGFHNQFSIGIDPLWEYSTVTQTTEAFLAEPRFVFHLRTGSAATQIELLKREQLDFLLGPAHVTVAQRELARDVLFRDRAAVFAGAKSPLIGLNRSIKKTELERCKWFIAGASAGFMNAQNDELLSNAAKIAFTGGIHSVMHLLQNSEMLVRLPARLALMSGAVKPEQMLNIEEDQSPRRDIALWSLQDYSERPDKQRVRTLLKEFVTNIDQQAPCFGLDI</sequence>
<dbReference type="OrthoDB" id="9786526at2"/>
<dbReference type="GO" id="GO:0003700">
    <property type="term" value="F:DNA-binding transcription factor activity"/>
    <property type="evidence" value="ECO:0007669"/>
    <property type="project" value="InterPro"/>
</dbReference>
<dbReference type="GO" id="GO:0032993">
    <property type="term" value="C:protein-DNA complex"/>
    <property type="evidence" value="ECO:0007669"/>
    <property type="project" value="TreeGrafter"/>
</dbReference>
<dbReference type="GO" id="GO:0003677">
    <property type="term" value="F:DNA binding"/>
    <property type="evidence" value="ECO:0007669"/>
    <property type="project" value="UniProtKB-KW"/>
</dbReference>
<reference evidence="7" key="1">
    <citation type="submission" date="2015-08" db="EMBL/GenBank/DDBJ databases">
        <authorList>
            <person name="Varghese N."/>
        </authorList>
    </citation>
    <scope>NUCLEOTIDE SEQUENCE [LARGE SCALE GENOMIC DNA]</scope>
    <source>
        <strain evidence="7">JCM 18476</strain>
    </source>
</reference>
<keyword evidence="3 6" id="KW-0238">DNA-binding</keyword>
<dbReference type="SUPFAM" id="SSF46785">
    <property type="entry name" value="Winged helix' DNA-binding domain"/>
    <property type="match status" value="1"/>
</dbReference>
<evidence type="ECO:0000256" key="4">
    <source>
        <dbReference type="ARBA" id="ARBA00023163"/>
    </source>
</evidence>
<evidence type="ECO:0000313" key="6">
    <source>
        <dbReference type="EMBL" id="CUB03373.1"/>
    </source>
</evidence>
<feature type="domain" description="HTH lysR-type" evidence="5">
    <location>
        <begin position="1"/>
        <end position="58"/>
    </location>
</feature>
<dbReference type="InterPro" id="IPR005119">
    <property type="entry name" value="LysR_subst-bd"/>
</dbReference>
<evidence type="ECO:0000259" key="5">
    <source>
        <dbReference type="PROSITE" id="PS50931"/>
    </source>
</evidence>
<comment type="similarity">
    <text evidence="1">Belongs to the LysR transcriptional regulatory family.</text>
</comment>
<dbReference type="EMBL" id="CYHG01000003">
    <property type="protein sequence ID" value="CUB03373.1"/>
    <property type="molecule type" value="Genomic_DNA"/>
</dbReference>
<gene>
    <name evidence="6" type="ORF">Ga0061065_103224</name>
</gene>
<keyword evidence="4" id="KW-0804">Transcription</keyword>
<dbReference type="PANTHER" id="PTHR30346:SF9">
    <property type="entry name" value="LYSR FAMILY TRANSCRIPTIONAL REGULATOR"/>
    <property type="match status" value="1"/>
</dbReference>
<dbReference type="PANTHER" id="PTHR30346">
    <property type="entry name" value="TRANSCRIPTIONAL DUAL REGULATOR HCAR-RELATED"/>
    <property type="match status" value="1"/>
</dbReference>
<dbReference type="AlphaFoldDB" id="A0A0K6IJU1"/>
<dbReference type="PRINTS" id="PR00039">
    <property type="entry name" value="HTHLYSR"/>
</dbReference>
<dbReference type="Gene3D" id="3.40.190.10">
    <property type="entry name" value="Periplasmic binding protein-like II"/>
    <property type="match status" value="2"/>
</dbReference>
<protein>
    <submittedName>
        <fullName evidence="6">DNA-binding transcriptional regulator, LysR family</fullName>
    </submittedName>
</protein>
<evidence type="ECO:0000313" key="7">
    <source>
        <dbReference type="Proteomes" id="UP000182769"/>
    </source>
</evidence>
<dbReference type="Pfam" id="PF03466">
    <property type="entry name" value="LysR_substrate"/>
    <property type="match status" value="1"/>
</dbReference>
<accession>A0A0K6IJU1</accession>